<evidence type="ECO:0000313" key="2">
    <source>
        <dbReference type="Proteomes" id="UP001057402"/>
    </source>
</evidence>
<protein>
    <submittedName>
        <fullName evidence="1">Uncharacterized protein</fullName>
    </submittedName>
</protein>
<dbReference type="Proteomes" id="UP001057402">
    <property type="component" value="Chromosome 2"/>
</dbReference>
<name>A0ACB9S3D0_9MYRT</name>
<reference evidence="2" key="1">
    <citation type="journal article" date="2023" name="Front. Plant Sci.">
        <title>Chromosomal-level genome assembly of Melastoma candidum provides insights into trichome evolution.</title>
        <authorList>
            <person name="Zhong Y."/>
            <person name="Wu W."/>
            <person name="Sun C."/>
            <person name="Zou P."/>
            <person name="Liu Y."/>
            <person name="Dai S."/>
            <person name="Zhou R."/>
        </authorList>
    </citation>
    <scope>NUCLEOTIDE SEQUENCE [LARGE SCALE GENOMIC DNA]</scope>
</reference>
<keyword evidence="2" id="KW-1185">Reference proteome</keyword>
<gene>
    <name evidence="1" type="ORF">MLD38_002720</name>
</gene>
<evidence type="ECO:0000313" key="1">
    <source>
        <dbReference type="EMBL" id="KAI4384591.1"/>
    </source>
</evidence>
<accession>A0ACB9S3D0</accession>
<sequence length="483" mass="55068">MEGKRISASPLPSGGRRVMATKKRPRWWLEGGGKDGFINSVRRLQRREICSRPHRAFSMTDAQERFRNITLQEEFDTHDPKGHSLLVLPFLRKRSKIIEIVAARDIIFALAQSGVCAAFSRETNQRICFLNVVPDEVIRSLFYNKNNDSIITVSVYASDSFSSLRCRSTRTEYIKRGKPDAGFALFESESLKWPGFVEFDDVNGKVLTYSAQDRIYKVFDLKNYTMLYCISDKNIEEIKISPGIMLLIFTKATGHVPLKILSIEDGTVLKSFKHLLHRNKKVDFIEQFNEKLLVKQENENLQILDVRTFDITEVSRTEFATPSAFIFLYENQLFLTFRNRTVAVWNFRGELVTSFEDHLLWHPECNTNNIYITSDQDLIISYCKAESNDPLPEGNAGSINVSNILTGKCLAKVKASSSLSAKDECACEGECSNSCISRRRAIASRITSTVAEALEDITALFYDEDRNEIYTGNRHGLVHVWSN</sequence>
<organism evidence="1 2">
    <name type="scientific">Melastoma candidum</name>
    <dbReference type="NCBI Taxonomy" id="119954"/>
    <lineage>
        <taxon>Eukaryota</taxon>
        <taxon>Viridiplantae</taxon>
        <taxon>Streptophyta</taxon>
        <taxon>Embryophyta</taxon>
        <taxon>Tracheophyta</taxon>
        <taxon>Spermatophyta</taxon>
        <taxon>Magnoliopsida</taxon>
        <taxon>eudicotyledons</taxon>
        <taxon>Gunneridae</taxon>
        <taxon>Pentapetalae</taxon>
        <taxon>rosids</taxon>
        <taxon>malvids</taxon>
        <taxon>Myrtales</taxon>
        <taxon>Melastomataceae</taxon>
        <taxon>Melastomatoideae</taxon>
        <taxon>Melastomateae</taxon>
        <taxon>Melastoma</taxon>
    </lineage>
</organism>
<comment type="caution">
    <text evidence="1">The sequence shown here is derived from an EMBL/GenBank/DDBJ whole genome shotgun (WGS) entry which is preliminary data.</text>
</comment>
<proteinExistence type="predicted"/>
<dbReference type="EMBL" id="CM042881">
    <property type="protein sequence ID" value="KAI4384591.1"/>
    <property type="molecule type" value="Genomic_DNA"/>
</dbReference>